<dbReference type="AlphaFoldDB" id="A0A9R1X6Q7"/>
<dbReference type="PANTHER" id="PTHR33116:SF78">
    <property type="entry name" value="OS12G0587133 PROTEIN"/>
    <property type="match status" value="1"/>
</dbReference>
<evidence type="ECO:0008006" key="3">
    <source>
        <dbReference type="Google" id="ProtNLM"/>
    </source>
</evidence>
<organism evidence="1 2">
    <name type="scientific">Lactuca sativa</name>
    <name type="common">Garden lettuce</name>
    <dbReference type="NCBI Taxonomy" id="4236"/>
    <lineage>
        <taxon>Eukaryota</taxon>
        <taxon>Viridiplantae</taxon>
        <taxon>Streptophyta</taxon>
        <taxon>Embryophyta</taxon>
        <taxon>Tracheophyta</taxon>
        <taxon>Spermatophyta</taxon>
        <taxon>Magnoliopsida</taxon>
        <taxon>eudicotyledons</taxon>
        <taxon>Gunneridae</taxon>
        <taxon>Pentapetalae</taxon>
        <taxon>asterids</taxon>
        <taxon>campanulids</taxon>
        <taxon>Asterales</taxon>
        <taxon>Asteraceae</taxon>
        <taxon>Cichorioideae</taxon>
        <taxon>Cichorieae</taxon>
        <taxon>Lactucinae</taxon>
        <taxon>Lactuca</taxon>
    </lineage>
</organism>
<dbReference type="EMBL" id="NBSK02000007">
    <property type="protein sequence ID" value="KAJ0197837.1"/>
    <property type="molecule type" value="Genomic_DNA"/>
</dbReference>
<proteinExistence type="predicted"/>
<keyword evidence="2" id="KW-1185">Reference proteome</keyword>
<name>A0A9R1X6Q7_LACSA</name>
<evidence type="ECO:0000313" key="2">
    <source>
        <dbReference type="Proteomes" id="UP000235145"/>
    </source>
</evidence>
<sequence length="291" mass="34259">MVQGTLSLPSYLSWCCVTQYHNRRTYESLHLQRHALLNNGPTVSHLYFDDDEIFLREWSIQNAKNLLKVLCSYEVVSTLKVNITKSKLFGLGINNLQNDQLYACGYYNLKNIQGKFSKWKASTLSFGVRLTLCKSVQDSLGIFLFYYIRHQLKVARQRKKKLAWIGWEKILSKQENGGLSISSLKAQNIALLVKWWWHFKEHKHELWKRVIIAIYGQDGGFIVPSRDWNYLVPKKVNILAWRMDHDRILTWPQNLVVLTPKLHHIRERPDVLEKWALNITVQLEYIAHIEL</sequence>
<accession>A0A9R1X6Q7</accession>
<comment type="caution">
    <text evidence="1">The sequence shown here is derived from an EMBL/GenBank/DDBJ whole genome shotgun (WGS) entry which is preliminary data.</text>
</comment>
<gene>
    <name evidence="1" type="ORF">LSAT_V11C700367430</name>
</gene>
<protein>
    <recommendedName>
        <fullName evidence="3">Reverse transcriptase domain-containing protein</fullName>
    </recommendedName>
</protein>
<reference evidence="1 2" key="1">
    <citation type="journal article" date="2017" name="Nat. Commun.">
        <title>Genome assembly with in vitro proximity ligation data and whole-genome triplication in lettuce.</title>
        <authorList>
            <person name="Reyes-Chin-Wo S."/>
            <person name="Wang Z."/>
            <person name="Yang X."/>
            <person name="Kozik A."/>
            <person name="Arikit S."/>
            <person name="Song C."/>
            <person name="Xia L."/>
            <person name="Froenicke L."/>
            <person name="Lavelle D.O."/>
            <person name="Truco M.J."/>
            <person name="Xia R."/>
            <person name="Zhu S."/>
            <person name="Xu C."/>
            <person name="Xu H."/>
            <person name="Xu X."/>
            <person name="Cox K."/>
            <person name="Korf I."/>
            <person name="Meyers B.C."/>
            <person name="Michelmore R.W."/>
        </authorList>
    </citation>
    <scope>NUCLEOTIDE SEQUENCE [LARGE SCALE GENOMIC DNA]</scope>
    <source>
        <strain evidence="2">cv. Salinas</strain>
        <tissue evidence="1">Seedlings</tissue>
    </source>
</reference>
<dbReference type="PANTHER" id="PTHR33116">
    <property type="entry name" value="REVERSE TRANSCRIPTASE ZINC-BINDING DOMAIN-CONTAINING PROTEIN-RELATED-RELATED"/>
    <property type="match status" value="1"/>
</dbReference>
<dbReference type="Proteomes" id="UP000235145">
    <property type="component" value="Unassembled WGS sequence"/>
</dbReference>
<evidence type="ECO:0000313" key="1">
    <source>
        <dbReference type="EMBL" id="KAJ0197837.1"/>
    </source>
</evidence>